<name>A0A5E4ZYP2_9BURK</name>
<accession>A0A5E4ZYP2</accession>
<dbReference type="Gene3D" id="1.10.260.40">
    <property type="entry name" value="lambda repressor-like DNA-binding domains"/>
    <property type="match status" value="1"/>
</dbReference>
<proteinExistence type="predicted"/>
<dbReference type="GO" id="GO:0003677">
    <property type="term" value="F:DNA binding"/>
    <property type="evidence" value="ECO:0007669"/>
    <property type="project" value="UniProtKB-KW"/>
</dbReference>
<dbReference type="NCBIfam" id="TIGR02684">
    <property type="entry name" value="dnstrm_HI1420"/>
    <property type="match status" value="1"/>
</dbReference>
<protein>
    <submittedName>
        <fullName evidence="1">DNA-binding protein</fullName>
    </submittedName>
</protein>
<evidence type="ECO:0000313" key="2">
    <source>
        <dbReference type="Proteomes" id="UP000414136"/>
    </source>
</evidence>
<dbReference type="SUPFAM" id="SSF47413">
    <property type="entry name" value="lambda repressor-like DNA-binding domains"/>
    <property type="match status" value="1"/>
</dbReference>
<sequence>MKLRELKEFDAAEALDDDETIRRYLSPAFEGGDSREILRALGTVARARGMSALARESGVAREALYRALSDSGNPEFATIVKVVSALGLRLTLTTHSNADEALLD</sequence>
<keyword evidence="2" id="KW-1185">Reference proteome</keyword>
<dbReference type="InterPro" id="IPR014057">
    <property type="entry name" value="HI1420"/>
</dbReference>
<dbReference type="InterPro" id="IPR010982">
    <property type="entry name" value="Lambda_DNA-bd_dom_sf"/>
</dbReference>
<keyword evidence="1" id="KW-0238">DNA-binding</keyword>
<dbReference type="RefSeq" id="WP_150625319.1">
    <property type="nucleotide sequence ID" value="NZ_CABPSQ010000003.1"/>
</dbReference>
<gene>
    <name evidence="1" type="ORF">PCA31118_02258</name>
</gene>
<dbReference type="Pfam" id="PF21716">
    <property type="entry name" value="dnstrm_HI1420"/>
    <property type="match status" value="1"/>
</dbReference>
<dbReference type="PANTHER" id="PTHR40275:SF1">
    <property type="entry name" value="SSL7038 PROTEIN"/>
    <property type="match status" value="1"/>
</dbReference>
<dbReference type="AlphaFoldDB" id="A0A5E4ZYP2"/>
<dbReference type="PANTHER" id="PTHR40275">
    <property type="entry name" value="SSL7038 PROTEIN"/>
    <property type="match status" value="1"/>
</dbReference>
<dbReference type="EMBL" id="CABPSQ010000003">
    <property type="protein sequence ID" value="VVE66531.1"/>
    <property type="molecule type" value="Genomic_DNA"/>
</dbReference>
<reference evidence="1 2" key="1">
    <citation type="submission" date="2019-08" db="EMBL/GenBank/DDBJ databases">
        <authorList>
            <person name="Peeters C."/>
        </authorList>
    </citation>
    <scope>NUCLEOTIDE SEQUENCE [LARGE SCALE GENOMIC DNA]</scope>
    <source>
        <strain evidence="1 2">LMG 31118</strain>
    </source>
</reference>
<dbReference type="OrthoDB" id="9798416at2"/>
<evidence type="ECO:0000313" key="1">
    <source>
        <dbReference type="EMBL" id="VVE66531.1"/>
    </source>
</evidence>
<organism evidence="1 2">
    <name type="scientific">Pandoraea captiosa</name>
    <dbReference type="NCBI Taxonomy" id="2508302"/>
    <lineage>
        <taxon>Bacteria</taxon>
        <taxon>Pseudomonadati</taxon>
        <taxon>Pseudomonadota</taxon>
        <taxon>Betaproteobacteria</taxon>
        <taxon>Burkholderiales</taxon>
        <taxon>Burkholderiaceae</taxon>
        <taxon>Pandoraea</taxon>
    </lineage>
</organism>
<dbReference type="Proteomes" id="UP000414136">
    <property type="component" value="Unassembled WGS sequence"/>
</dbReference>